<organism evidence="2 3">
    <name type="scientific">Pleurodeles waltl</name>
    <name type="common">Iberian ribbed newt</name>
    <dbReference type="NCBI Taxonomy" id="8319"/>
    <lineage>
        <taxon>Eukaryota</taxon>
        <taxon>Metazoa</taxon>
        <taxon>Chordata</taxon>
        <taxon>Craniata</taxon>
        <taxon>Vertebrata</taxon>
        <taxon>Euteleostomi</taxon>
        <taxon>Amphibia</taxon>
        <taxon>Batrachia</taxon>
        <taxon>Caudata</taxon>
        <taxon>Salamandroidea</taxon>
        <taxon>Salamandridae</taxon>
        <taxon>Pleurodelinae</taxon>
        <taxon>Pleurodeles</taxon>
    </lineage>
</organism>
<accession>A0AAV7UKC7</accession>
<feature type="region of interest" description="Disordered" evidence="1">
    <location>
        <begin position="96"/>
        <end position="125"/>
    </location>
</feature>
<gene>
    <name evidence="2" type="ORF">NDU88_005543</name>
</gene>
<evidence type="ECO:0000313" key="2">
    <source>
        <dbReference type="EMBL" id="KAJ1188786.1"/>
    </source>
</evidence>
<comment type="caution">
    <text evidence="2">The sequence shown here is derived from an EMBL/GenBank/DDBJ whole genome shotgun (WGS) entry which is preliminary data.</text>
</comment>
<evidence type="ECO:0000313" key="3">
    <source>
        <dbReference type="Proteomes" id="UP001066276"/>
    </source>
</evidence>
<feature type="compositionally biased region" description="Basic and acidic residues" evidence="1">
    <location>
        <begin position="40"/>
        <end position="49"/>
    </location>
</feature>
<feature type="region of interest" description="Disordered" evidence="1">
    <location>
        <begin position="1"/>
        <end position="49"/>
    </location>
</feature>
<dbReference type="Proteomes" id="UP001066276">
    <property type="component" value="Chromosome 3_1"/>
</dbReference>
<keyword evidence="3" id="KW-1185">Reference proteome</keyword>
<reference evidence="2" key="1">
    <citation type="journal article" date="2022" name="bioRxiv">
        <title>Sequencing and chromosome-scale assembly of the giantPleurodeles waltlgenome.</title>
        <authorList>
            <person name="Brown T."/>
            <person name="Elewa A."/>
            <person name="Iarovenko S."/>
            <person name="Subramanian E."/>
            <person name="Araus A.J."/>
            <person name="Petzold A."/>
            <person name="Susuki M."/>
            <person name="Suzuki K.-i.T."/>
            <person name="Hayashi T."/>
            <person name="Toyoda A."/>
            <person name="Oliveira C."/>
            <person name="Osipova E."/>
            <person name="Leigh N.D."/>
            <person name="Simon A."/>
            <person name="Yun M.H."/>
        </authorList>
    </citation>
    <scope>NUCLEOTIDE SEQUENCE</scope>
    <source>
        <strain evidence="2">20211129_DDA</strain>
        <tissue evidence="2">Liver</tissue>
    </source>
</reference>
<sequence length="189" mass="19868">MGAVSAAPPLQAAVKGPSVSGSTNGYPPPSGGHRATGAPDSKEGGIREPRSSKWVCLRCPVCATRAARSSKFDGLSNYVLRHGPNTANVCLRVPSIPPRGGPLQHGTSPGPSPRTFTGPRGPSPHLRSNLCSSFRSAGSSFVQDTLHKSRRHTDLSLPGSKCRQTQLLGQPRVAVSVPIVVHDRARLRC</sequence>
<name>A0AAV7UKC7_PLEWA</name>
<evidence type="ECO:0000256" key="1">
    <source>
        <dbReference type="SAM" id="MobiDB-lite"/>
    </source>
</evidence>
<dbReference type="AlphaFoldDB" id="A0AAV7UKC7"/>
<dbReference type="EMBL" id="JANPWB010000005">
    <property type="protein sequence ID" value="KAJ1188786.1"/>
    <property type="molecule type" value="Genomic_DNA"/>
</dbReference>
<proteinExistence type="predicted"/>
<protein>
    <submittedName>
        <fullName evidence="2">Uncharacterized protein</fullName>
    </submittedName>
</protein>